<dbReference type="PANTHER" id="PTHR37535">
    <property type="entry name" value="FLUG DOMAIN PROTEIN"/>
    <property type="match status" value="1"/>
</dbReference>
<gene>
    <name evidence="1" type="ORF">NUU61_009372</name>
</gene>
<reference evidence="1" key="2">
    <citation type="journal article" date="2023" name="IMA Fungus">
        <title>Comparative genomic study of the Penicillium genus elucidates a diverse pangenome and 15 lateral gene transfer events.</title>
        <authorList>
            <person name="Petersen C."/>
            <person name="Sorensen T."/>
            <person name="Nielsen M.R."/>
            <person name="Sondergaard T.E."/>
            <person name="Sorensen J.L."/>
            <person name="Fitzpatrick D.A."/>
            <person name="Frisvad J.C."/>
            <person name="Nielsen K.L."/>
        </authorList>
    </citation>
    <scope>NUCLEOTIDE SEQUENCE</scope>
    <source>
        <strain evidence="1">IBT 34128</strain>
    </source>
</reference>
<dbReference type="InterPro" id="IPR021842">
    <property type="entry name" value="DUF3435"/>
</dbReference>
<accession>A0A9W9JX38</accession>
<dbReference type="GeneID" id="81399066"/>
<proteinExistence type="predicted"/>
<dbReference type="EMBL" id="JAPMSZ010000011">
    <property type="protein sequence ID" value="KAJ5084793.1"/>
    <property type="molecule type" value="Genomic_DNA"/>
</dbReference>
<dbReference type="RefSeq" id="XP_056508190.1">
    <property type="nucleotide sequence ID" value="XM_056659897.1"/>
</dbReference>
<dbReference type="OrthoDB" id="4357582at2759"/>
<dbReference type="PANTHER" id="PTHR37535:SF3">
    <property type="entry name" value="FLUG DOMAIN-CONTAINING PROTEIN"/>
    <property type="match status" value="1"/>
</dbReference>
<reference evidence="1" key="1">
    <citation type="submission" date="2022-11" db="EMBL/GenBank/DDBJ databases">
        <authorList>
            <person name="Petersen C."/>
        </authorList>
    </citation>
    <scope>NUCLEOTIDE SEQUENCE</scope>
    <source>
        <strain evidence="1">IBT 34128</strain>
    </source>
</reference>
<comment type="caution">
    <text evidence="1">The sequence shown here is derived from an EMBL/GenBank/DDBJ whole genome shotgun (WGS) entry which is preliminary data.</text>
</comment>
<dbReference type="Pfam" id="PF11917">
    <property type="entry name" value="DUF3435"/>
    <property type="match status" value="1"/>
</dbReference>
<dbReference type="Proteomes" id="UP001141434">
    <property type="component" value="Unassembled WGS sequence"/>
</dbReference>
<protein>
    <submittedName>
        <fullName evidence="1">Uncharacterized protein</fullName>
    </submittedName>
</protein>
<sequence length="587" mass="67791">MSTELKIQKALEERIARAASRGFTQEYQEEREQRDNTVSHRALAPATLQKYEEAALNWALWRLSRNEPTDANFSKDDPDPTPQQLKLFAEFVITSSKTLPSQQTACHKFTSFTSKWERKTSRSLPEKIKHDVLNFIRNELTPKYSLCTKPRERYLVTAKDMDILQRHLFIDDCHDYKHERARVQTGSSLAIFAGSGARAGAIVESSAYRNSNECLYYKHIKFQVKWSRDGGGLKRWVTIDPEFLKGFRYRDDATSPKNWFNEHPVLGMSFVFWVIVHGVADGAFKGCDTVEQVLATKPPKGRESLTFDWNENVKNLAFFRMITPEGPHASRGLTFGSLRHNFASLAERACFRNKLRVHGIRGGVANKIDPKASEATRGQALDHQNHDTYIKYQSSLKALDIQAIYYDLESDFECRDMELSMAHHRDANAPQKLDAAAIAQFEAEDDVIAINDRIHNLTREIDGKPEDHNGLVLERSRFYNQKAKRLRAWRSDFIERWWEASYEEYLSGNNFLERDNTPLFEIFKKYLPERARVRVNLFKKTTLDSETGRQCLEDMVMLCTSAERTVYYPEMSPKDGSCPICLKAMFE</sequence>
<evidence type="ECO:0000313" key="1">
    <source>
        <dbReference type="EMBL" id="KAJ5084793.1"/>
    </source>
</evidence>
<keyword evidence="2" id="KW-1185">Reference proteome</keyword>
<name>A0A9W9JX38_9EURO</name>
<organism evidence="1 2">
    <name type="scientific">Penicillium alfredii</name>
    <dbReference type="NCBI Taxonomy" id="1506179"/>
    <lineage>
        <taxon>Eukaryota</taxon>
        <taxon>Fungi</taxon>
        <taxon>Dikarya</taxon>
        <taxon>Ascomycota</taxon>
        <taxon>Pezizomycotina</taxon>
        <taxon>Eurotiomycetes</taxon>
        <taxon>Eurotiomycetidae</taxon>
        <taxon>Eurotiales</taxon>
        <taxon>Aspergillaceae</taxon>
        <taxon>Penicillium</taxon>
    </lineage>
</organism>
<evidence type="ECO:0000313" key="2">
    <source>
        <dbReference type="Proteomes" id="UP001141434"/>
    </source>
</evidence>
<dbReference type="AlphaFoldDB" id="A0A9W9JX38"/>